<protein>
    <recommendedName>
        <fullName evidence="5">Periplasmic heavy metal sensor</fullName>
    </recommendedName>
</protein>
<evidence type="ECO:0008006" key="5">
    <source>
        <dbReference type="Google" id="ProtNLM"/>
    </source>
</evidence>
<feature type="signal peptide" evidence="2">
    <location>
        <begin position="1"/>
        <end position="22"/>
    </location>
</feature>
<evidence type="ECO:0000256" key="2">
    <source>
        <dbReference type="SAM" id="SignalP"/>
    </source>
</evidence>
<name>A0A944HBN4_DENI1</name>
<dbReference type="EMBL" id="JAEKFT010000004">
    <property type="protein sequence ID" value="MBT0960446.1"/>
    <property type="molecule type" value="Genomic_DNA"/>
</dbReference>
<reference evidence="4" key="1">
    <citation type="journal article" date="2022" name="ISME J.">
        <title>Genetic and phylogenetic analysis of dissimilatory iodate-reducing bacteria identifies potential niches across the world's oceans.</title>
        <authorList>
            <person name="Reyes-Umana V."/>
            <person name="Henning Z."/>
            <person name="Lee K."/>
            <person name="Barnum T.P."/>
            <person name="Coates J.D."/>
        </authorList>
    </citation>
    <scope>NUCLEOTIDE SEQUENCE [LARGE SCALE GENOMIC DNA]</scope>
    <source>
        <strain evidence="4">IR12</strain>
    </source>
</reference>
<feature type="region of interest" description="Disordered" evidence="1">
    <location>
        <begin position="19"/>
        <end position="43"/>
    </location>
</feature>
<dbReference type="AlphaFoldDB" id="A0A944HBN4"/>
<keyword evidence="2" id="KW-0732">Signal</keyword>
<dbReference type="Gene3D" id="1.20.120.1490">
    <property type="match status" value="1"/>
</dbReference>
<comment type="caution">
    <text evidence="3">The sequence shown here is derived from an EMBL/GenBank/DDBJ whole genome shotgun (WGS) entry which is preliminary data.</text>
</comment>
<keyword evidence="4" id="KW-1185">Reference proteome</keyword>
<dbReference type="RefSeq" id="WP_214360208.1">
    <property type="nucleotide sequence ID" value="NZ_JAEKFT010000004.1"/>
</dbReference>
<organism evidence="3 4">
    <name type="scientific">Denitromonas iodatirespirans</name>
    <dbReference type="NCBI Taxonomy" id="2795389"/>
    <lineage>
        <taxon>Bacteria</taxon>
        <taxon>Pseudomonadati</taxon>
        <taxon>Pseudomonadota</taxon>
        <taxon>Betaproteobacteria</taxon>
        <taxon>Rhodocyclales</taxon>
        <taxon>Zoogloeaceae</taxon>
        <taxon>Denitromonas</taxon>
    </lineage>
</organism>
<gene>
    <name evidence="3" type="ORF">I8J34_04590</name>
</gene>
<evidence type="ECO:0000313" key="4">
    <source>
        <dbReference type="Proteomes" id="UP000694660"/>
    </source>
</evidence>
<dbReference type="Proteomes" id="UP000694660">
    <property type="component" value="Unassembled WGS sequence"/>
</dbReference>
<evidence type="ECO:0000256" key="1">
    <source>
        <dbReference type="SAM" id="MobiDB-lite"/>
    </source>
</evidence>
<sequence>MKILRPVLVSLAISTTSGLAVAQPPSGHGTHEASRHPGTTTAPYAGMQQREIKALSEQQMADLRAGKGLAMALPAELNGYPGPAHVLDLAAELKLSADQHHKTQMLFTRMQEEARTLGEQLIAAERQLDTLFRSRQAGPDTVAASTAAAAQLQGRLRATHLRYHLAMMDILTAEQVAMYQHIRGY</sequence>
<proteinExistence type="predicted"/>
<accession>A0A944HBN4</accession>
<evidence type="ECO:0000313" key="3">
    <source>
        <dbReference type="EMBL" id="MBT0960446.1"/>
    </source>
</evidence>
<feature type="chain" id="PRO_5037751505" description="Periplasmic heavy metal sensor" evidence="2">
    <location>
        <begin position="23"/>
        <end position="185"/>
    </location>
</feature>